<dbReference type="Proteomes" id="UP000571084">
    <property type="component" value="Unassembled WGS sequence"/>
</dbReference>
<proteinExistence type="predicted"/>
<evidence type="ECO:0000256" key="1">
    <source>
        <dbReference type="SAM" id="MobiDB-lite"/>
    </source>
</evidence>
<evidence type="ECO:0000313" key="2">
    <source>
        <dbReference type="EMBL" id="MBB5198806.1"/>
    </source>
</evidence>
<keyword evidence="3" id="KW-1185">Reference proteome</keyword>
<dbReference type="RefSeq" id="WP_168053013.1">
    <property type="nucleotide sequence ID" value="NZ_JAAOZT010000002.1"/>
</dbReference>
<comment type="caution">
    <text evidence="2">The sequence shown here is derived from an EMBL/GenBank/DDBJ whole genome shotgun (WGS) entry which is preliminary data.</text>
</comment>
<feature type="compositionally biased region" description="Low complexity" evidence="1">
    <location>
        <begin position="485"/>
        <end position="502"/>
    </location>
</feature>
<evidence type="ECO:0000313" key="3">
    <source>
        <dbReference type="Proteomes" id="UP000571084"/>
    </source>
</evidence>
<sequence>MKSITPVSISQPTSSVYAIPDNITATAPVNDTPDSPIITLSGDIREFQAPRDDIESLSLPKQALLWILHAPEPFFNAFQDIAVQQINNNMKEMRGKVQDIKLELIKHNDADQVGDLIDTILDYHAAQDEGTDSELIQLLSDKCDTLMLSMKMSTGTMRFLQLVKGATGIRTPLLIQQFALGAVLPEIPGVSSKVGLQFHTLFPSRTLCKCLTDVQMNLETHIQAFAHLETGWAPGIGEAIKGGAYVGNIEHVGFDYKVYEGGVGMLPFSLDNLCIAFESVQRAEVFLSANQSLGNFQVNEQFTLGGDYVEQELYKCSPSGLFAAGGRVTIQGVAAAATAGTVAGGMTQSVVGAASIPLALASAVFGCCFGGKVASKLKLFPPTKSVTIVELCTVGFDGGLTTSMPVAGGLNLGVRGLHRLNASDVIVEDNTLLLTKDEHGESAANGAVAIEDGLDTNRNAIPVLPSSPQPTEKTPETLVRHRNRSNTASSINANSINSAYSSMRSKKNNNTRSEIPNFEIVNNSK</sequence>
<reference evidence="2 3" key="1">
    <citation type="submission" date="2020-08" db="EMBL/GenBank/DDBJ databases">
        <title>Genomic Encyclopedia of Type Strains, Phase IV (KMG-IV): sequencing the most valuable type-strain genomes for metagenomic binning, comparative biology and taxonomic classification.</title>
        <authorList>
            <person name="Goeker M."/>
        </authorList>
    </citation>
    <scope>NUCLEOTIDE SEQUENCE [LARGE SCALE GENOMIC DNA]</scope>
    <source>
        <strain evidence="2 3">DSM 23240</strain>
    </source>
</reference>
<name>A0A840RP78_9BURK</name>
<dbReference type="AlphaFoldDB" id="A0A840RP78"/>
<protein>
    <submittedName>
        <fullName evidence="2">Uncharacterized protein</fullName>
    </submittedName>
</protein>
<dbReference type="EMBL" id="JACHHQ010000001">
    <property type="protein sequence ID" value="MBB5198806.1"/>
    <property type="molecule type" value="Genomic_DNA"/>
</dbReference>
<feature type="compositionally biased region" description="Polar residues" evidence="1">
    <location>
        <begin position="510"/>
        <end position="525"/>
    </location>
</feature>
<organism evidence="2 3">
    <name type="scientific">Glaciimonas immobilis</name>
    <dbReference type="NCBI Taxonomy" id="728004"/>
    <lineage>
        <taxon>Bacteria</taxon>
        <taxon>Pseudomonadati</taxon>
        <taxon>Pseudomonadota</taxon>
        <taxon>Betaproteobacteria</taxon>
        <taxon>Burkholderiales</taxon>
        <taxon>Oxalobacteraceae</taxon>
        <taxon>Glaciimonas</taxon>
    </lineage>
</organism>
<feature type="region of interest" description="Disordered" evidence="1">
    <location>
        <begin position="460"/>
        <end position="525"/>
    </location>
</feature>
<gene>
    <name evidence="2" type="ORF">HNR39_000616</name>
</gene>
<accession>A0A840RP78</accession>